<dbReference type="RefSeq" id="WP_200236542.1">
    <property type="nucleotide sequence ID" value="NZ_NRRV01000020.1"/>
</dbReference>
<dbReference type="InterPro" id="IPR008258">
    <property type="entry name" value="Transglycosylase_SLT_dom_1"/>
</dbReference>
<dbReference type="PROSITE" id="PS00922">
    <property type="entry name" value="TRANSGLYCOSYLASE"/>
    <property type="match status" value="1"/>
</dbReference>
<name>A0ABS1CI29_9GAMM</name>
<dbReference type="PANTHER" id="PTHR37423:SF2">
    <property type="entry name" value="MEMBRANE-BOUND LYTIC MUREIN TRANSGLYCOSYLASE C"/>
    <property type="match status" value="1"/>
</dbReference>
<comment type="similarity">
    <text evidence="1">Belongs to the transglycosylase Slt family.</text>
</comment>
<accession>A0ABS1CI29</accession>
<evidence type="ECO:0000259" key="2">
    <source>
        <dbReference type="Pfam" id="PF01464"/>
    </source>
</evidence>
<dbReference type="SUPFAM" id="SSF53955">
    <property type="entry name" value="Lysozyme-like"/>
    <property type="match status" value="1"/>
</dbReference>
<dbReference type="SMART" id="SM00671">
    <property type="entry name" value="SEL1"/>
    <property type="match status" value="2"/>
</dbReference>
<reference evidence="3 4" key="1">
    <citation type="journal article" date="2020" name="Microorganisms">
        <title>Osmotic Adaptation and Compatible Solute Biosynthesis of Phototrophic Bacteria as Revealed from Genome Analyses.</title>
        <authorList>
            <person name="Imhoff J.F."/>
            <person name="Rahn T."/>
            <person name="Kunzel S."/>
            <person name="Keller A."/>
            <person name="Neulinger S.C."/>
        </authorList>
    </citation>
    <scope>NUCLEOTIDE SEQUENCE [LARGE SCALE GENOMIC DNA]</scope>
    <source>
        <strain evidence="3 4">DSM 6210</strain>
    </source>
</reference>
<gene>
    <name evidence="3" type="ORF">CKO31_09735</name>
</gene>
<dbReference type="PANTHER" id="PTHR37423">
    <property type="entry name" value="SOLUBLE LYTIC MUREIN TRANSGLYCOSYLASE-RELATED"/>
    <property type="match status" value="1"/>
</dbReference>
<dbReference type="Pfam" id="PF08238">
    <property type="entry name" value="Sel1"/>
    <property type="match status" value="2"/>
</dbReference>
<proteinExistence type="inferred from homology"/>
<dbReference type="InterPro" id="IPR023346">
    <property type="entry name" value="Lysozyme-like_dom_sf"/>
</dbReference>
<evidence type="ECO:0000313" key="3">
    <source>
        <dbReference type="EMBL" id="MBK1631016.1"/>
    </source>
</evidence>
<dbReference type="CDD" id="cd00254">
    <property type="entry name" value="LT-like"/>
    <property type="match status" value="1"/>
</dbReference>
<protein>
    <submittedName>
        <fullName evidence="3">Lytic transglycosylase</fullName>
    </submittedName>
</protein>
<sequence>MPLRYFLATGLVTLAVAAVTVPAGAGSFESVIKGNSARELSRWGRRFEHGEGVARDIDHAIRLYCKAAARGDAAAHYHLGWIYAVGRAGERDDALAAAWFHRAAQQNDAHAERMLARLGYTGEPHQDAVCLLSDGGRANGEGAVVRPMQAGAGGGGTREVAITREHPAQGRVATLVRRLAPDYRLSPNLVLAVIEVESDFNPRARSPKNAQGLMQLIPETAERFGVRDVWDPEQNIRGGMAYLRWLTRYFDGDLKLVLAAYNAGEGAVERYGGIPPYAETQDYVRRIIERLN</sequence>
<comment type="caution">
    <text evidence="3">The sequence shown here is derived from an EMBL/GenBank/DDBJ whole genome shotgun (WGS) entry which is preliminary data.</text>
</comment>
<dbReference type="SUPFAM" id="SSF81901">
    <property type="entry name" value="HCP-like"/>
    <property type="match status" value="1"/>
</dbReference>
<dbReference type="Gene3D" id="1.25.40.10">
    <property type="entry name" value="Tetratricopeptide repeat domain"/>
    <property type="match status" value="1"/>
</dbReference>
<dbReference type="InterPro" id="IPR011990">
    <property type="entry name" value="TPR-like_helical_dom_sf"/>
</dbReference>
<dbReference type="InterPro" id="IPR000189">
    <property type="entry name" value="Transglyc_AS"/>
</dbReference>
<organism evidence="3 4">
    <name type="scientific">Thiohalocapsa halophila</name>
    <dbReference type="NCBI Taxonomy" id="69359"/>
    <lineage>
        <taxon>Bacteria</taxon>
        <taxon>Pseudomonadati</taxon>
        <taxon>Pseudomonadota</taxon>
        <taxon>Gammaproteobacteria</taxon>
        <taxon>Chromatiales</taxon>
        <taxon>Chromatiaceae</taxon>
        <taxon>Thiohalocapsa</taxon>
    </lineage>
</organism>
<feature type="domain" description="Transglycosylase SLT" evidence="2">
    <location>
        <begin position="180"/>
        <end position="275"/>
    </location>
</feature>
<evidence type="ECO:0000313" key="4">
    <source>
        <dbReference type="Proteomes" id="UP000748752"/>
    </source>
</evidence>
<dbReference type="InterPro" id="IPR006597">
    <property type="entry name" value="Sel1-like"/>
</dbReference>
<keyword evidence="4" id="KW-1185">Reference proteome</keyword>
<dbReference type="EMBL" id="NRRV01000020">
    <property type="protein sequence ID" value="MBK1631016.1"/>
    <property type="molecule type" value="Genomic_DNA"/>
</dbReference>
<dbReference type="Pfam" id="PF01464">
    <property type="entry name" value="SLT"/>
    <property type="match status" value="1"/>
</dbReference>
<dbReference type="Proteomes" id="UP000748752">
    <property type="component" value="Unassembled WGS sequence"/>
</dbReference>
<dbReference type="Gene3D" id="1.10.530.10">
    <property type="match status" value="1"/>
</dbReference>
<evidence type="ECO:0000256" key="1">
    <source>
        <dbReference type="ARBA" id="ARBA00007734"/>
    </source>
</evidence>